<dbReference type="GO" id="GO:0005654">
    <property type="term" value="C:nucleoplasm"/>
    <property type="evidence" value="ECO:0007669"/>
    <property type="project" value="TreeGrafter"/>
</dbReference>
<proteinExistence type="predicted"/>
<reference evidence="8" key="1">
    <citation type="submission" date="2020-11" db="EMBL/GenBank/DDBJ databases">
        <authorList>
            <consortium name="DOE Joint Genome Institute"/>
            <person name="Ahrendt S."/>
            <person name="Riley R."/>
            <person name="Andreopoulos W."/>
            <person name="Labutti K."/>
            <person name="Pangilinan J."/>
            <person name="Ruiz-Duenas F.J."/>
            <person name="Barrasa J.M."/>
            <person name="Sanchez-Garcia M."/>
            <person name="Camarero S."/>
            <person name="Miyauchi S."/>
            <person name="Serrano A."/>
            <person name="Linde D."/>
            <person name="Babiker R."/>
            <person name="Drula E."/>
            <person name="Ayuso-Fernandez I."/>
            <person name="Pacheco R."/>
            <person name="Padilla G."/>
            <person name="Ferreira P."/>
            <person name="Barriuso J."/>
            <person name="Kellner H."/>
            <person name="Castanera R."/>
            <person name="Alfaro M."/>
            <person name="Ramirez L."/>
            <person name="Pisabarro A.G."/>
            <person name="Kuo A."/>
            <person name="Tritt A."/>
            <person name="Lipzen A."/>
            <person name="He G."/>
            <person name="Yan M."/>
            <person name="Ng V."/>
            <person name="Cullen D."/>
            <person name="Martin F."/>
            <person name="Rosso M.-N."/>
            <person name="Henrissat B."/>
            <person name="Hibbett D."/>
            <person name="Martinez A.T."/>
            <person name="Grigoriev I.V."/>
        </authorList>
    </citation>
    <scope>NUCLEOTIDE SEQUENCE</scope>
    <source>
        <strain evidence="8">CBS 247.69</strain>
    </source>
</reference>
<name>A0A9P5YLR3_9AGAR</name>
<dbReference type="OrthoDB" id="29098at2759"/>
<dbReference type="InterPro" id="IPR019024">
    <property type="entry name" value="RNase_H2_suB_wHTH"/>
</dbReference>
<comment type="caution">
    <text evidence="8">The sequence shown here is derived from an EMBL/GenBank/DDBJ whole genome shotgun (WGS) entry which is preliminary data.</text>
</comment>
<feature type="domain" description="Rnh202 triple barrel" evidence="7">
    <location>
        <begin position="28"/>
        <end position="101"/>
    </location>
</feature>
<dbReference type="PANTHER" id="PTHR13383:SF11">
    <property type="entry name" value="RIBONUCLEASE H2 SUBUNIT B"/>
    <property type="match status" value="1"/>
</dbReference>
<dbReference type="Pfam" id="PF17745">
    <property type="entry name" value="Ydr279_N"/>
    <property type="match status" value="1"/>
</dbReference>
<dbReference type="PANTHER" id="PTHR13383">
    <property type="entry name" value="RIBONUCLEASE H2 SUBUNIT B"/>
    <property type="match status" value="1"/>
</dbReference>
<evidence type="ECO:0000256" key="1">
    <source>
        <dbReference type="ARBA" id="ARBA00004123"/>
    </source>
</evidence>
<evidence type="ECO:0000259" key="7">
    <source>
        <dbReference type="Pfam" id="PF17745"/>
    </source>
</evidence>
<gene>
    <name evidence="8" type="ORF">BDZ94DRAFT_1286458</name>
</gene>
<keyword evidence="3" id="KW-0539">Nucleus</keyword>
<sequence length="333" mass="37054">MATHLGIFPMDILHSLSTALQLTQIEKNKELEKTSLLRLPHPRTGIPSLFISCESSLDKGQALSQSRILEVQAVHPPDSRSWFMGSQVLTDGKLLIITPIDPVFLLIPILRAARQDDRTPDNFLPPDDIFEAASIQLQSSSQTHQDQSLHVLAEDILRFVSLTCVKTALKCICDVKDITEEIVVYRFSLSKTTEYLRTKVARLSAPPTLEISRTLVRGFAKDGLMEDGKGEILKAGQIRSACDLLCQYLPVDIRATLVASYDFQALDSYLKTTEMEAASLTVDKKLRAKGQNNKLMIGEEKKRKIANTSQGVQKLKKVNVNGIAKLSSFFKKS</sequence>
<dbReference type="Gene3D" id="2.20.25.530">
    <property type="match status" value="1"/>
</dbReference>
<evidence type="ECO:0000313" key="8">
    <source>
        <dbReference type="EMBL" id="KAF9469910.1"/>
    </source>
</evidence>
<dbReference type="Pfam" id="PF09468">
    <property type="entry name" value="RNase_H2-Ydr279"/>
    <property type="match status" value="1"/>
</dbReference>
<protein>
    <recommendedName>
        <fullName evidence="2">Ribonuclease H2 subunit B</fullName>
    </recommendedName>
    <alternativeName>
        <fullName evidence="5">Ribonuclease HI subunit B</fullName>
    </alternativeName>
</protein>
<dbReference type="Gene3D" id="1.10.20.120">
    <property type="match status" value="1"/>
</dbReference>
<evidence type="ECO:0000256" key="3">
    <source>
        <dbReference type="ARBA" id="ARBA00023242"/>
    </source>
</evidence>
<evidence type="ECO:0000256" key="4">
    <source>
        <dbReference type="ARBA" id="ARBA00024778"/>
    </source>
</evidence>
<accession>A0A9P5YLR3</accession>
<dbReference type="AlphaFoldDB" id="A0A9P5YLR3"/>
<dbReference type="CDD" id="cd09270">
    <property type="entry name" value="RNase_H2-B"/>
    <property type="match status" value="1"/>
</dbReference>
<evidence type="ECO:0000256" key="2">
    <source>
        <dbReference type="ARBA" id="ARBA00019062"/>
    </source>
</evidence>
<dbReference type="GO" id="GO:0032299">
    <property type="term" value="C:ribonuclease H2 complex"/>
    <property type="evidence" value="ECO:0007669"/>
    <property type="project" value="InterPro"/>
</dbReference>
<organism evidence="8 9">
    <name type="scientific">Collybia nuda</name>
    <dbReference type="NCBI Taxonomy" id="64659"/>
    <lineage>
        <taxon>Eukaryota</taxon>
        <taxon>Fungi</taxon>
        <taxon>Dikarya</taxon>
        <taxon>Basidiomycota</taxon>
        <taxon>Agaricomycotina</taxon>
        <taxon>Agaricomycetes</taxon>
        <taxon>Agaricomycetidae</taxon>
        <taxon>Agaricales</taxon>
        <taxon>Tricholomatineae</taxon>
        <taxon>Clitocybaceae</taxon>
        <taxon>Collybia</taxon>
    </lineage>
</organism>
<dbReference type="GO" id="GO:0006401">
    <property type="term" value="P:RNA catabolic process"/>
    <property type="evidence" value="ECO:0007669"/>
    <property type="project" value="TreeGrafter"/>
</dbReference>
<dbReference type="InterPro" id="IPR041195">
    <property type="entry name" value="Rnh202_N"/>
</dbReference>
<evidence type="ECO:0000313" key="9">
    <source>
        <dbReference type="Proteomes" id="UP000807353"/>
    </source>
</evidence>
<evidence type="ECO:0000259" key="6">
    <source>
        <dbReference type="Pfam" id="PF09468"/>
    </source>
</evidence>
<dbReference type="InterPro" id="IPR040456">
    <property type="entry name" value="RNase_H2_suB"/>
</dbReference>
<feature type="domain" description="Ribonuclease H2 subunit B wHTH" evidence="6">
    <location>
        <begin position="104"/>
        <end position="257"/>
    </location>
</feature>
<comment type="subcellular location">
    <subcellularLocation>
        <location evidence="1">Nucleus</location>
    </subcellularLocation>
</comment>
<dbReference type="Proteomes" id="UP000807353">
    <property type="component" value="Unassembled WGS sequence"/>
</dbReference>
<comment type="function">
    <text evidence="4">Non catalytic subunit of RNase H2, an endonuclease that specifically degrades the RNA of RNA:DNA hybrids. Participates in DNA replication, possibly by mediating the removal of lagging-strand Okazaki fragment RNA primers during DNA replication. Mediates the excision of single ribonucleotides from DNA:RNA duplexes.</text>
</comment>
<keyword evidence="9" id="KW-1185">Reference proteome</keyword>
<evidence type="ECO:0000256" key="5">
    <source>
        <dbReference type="ARBA" id="ARBA00033464"/>
    </source>
</evidence>
<dbReference type="EMBL" id="MU150229">
    <property type="protein sequence ID" value="KAF9469910.1"/>
    <property type="molecule type" value="Genomic_DNA"/>
</dbReference>